<sequence>IFYIKACKFLGLQFGCWPQLTTEVDEEPASRGVDICEAYMATVQLEKKKRKILSGNVGSVKGNGPTQNLIEREERLDTVPKVNLPGMLIQITSSIIQIAPLIVRYPTVQPSLLFLRSESNNGSWESTVMTGMRMRREVTLADGEFVLPGRAYMDITPVPLLKWKDLQ</sequence>
<reference evidence="1" key="2">
    <citation type="submission" date="2023-05" db="EMBL/GenBank/DDBJ databases">
        <authorList>
            <person name="Fouks B."/>
        </authorList>
    </citation>
    <scope>NUCLEOTIDE SEQUENCE</scope>
    <source>
        <strain evidence="1">Stay&amp;Tobe</strain>
        <tissue evidence="1">Testes</tissue>
    </source>
</reference>
<protein>
    <submittedName>
        <fullName evidence="1">Uncharacterized protein</fullName>
    </submittedName>
</protein>
<evidence type="ECO:0000313" key="2">
    <source>
        <dbReference type="Proteomes" id="UP001233999"/>
    </source>
</evidence>
<accession>A0AAD8A6N8</accession>
<comment type="caution">
    <text evidence="1">The sequence shown here is derived from an EMBL/GenBank/DDBJ whole genome shotgun (WGS) entry which is preliminary data.</text>
</comment>
<evidence type="ECO:0000313" key="1">
    <source>
        <dbReference type="EMBL" id="KAJ9593452.1"/>
    </source>
</evidence>
<reference evidence="1" key="1">
    <citation type="journal article" date="2023" name="IScience">
        <title>Live-bearing cockroach genome reveals convergent evolutionary mechanisms linked to viviparity in insects and beyond.</title>
        <authorList>
            <person name="Fouks B."/>
            <person name="Harrison M.C."/>
            <person name="Mikhailova A.A."/>
            <person name="Marchal E."/>
            <person name="English S."/>
            <person name="Carruthers M."/>
            <person name="Jennings E.C."/>
            <person name="Chiamaka E.L."/>
            <person name="Frigard R.A."/>
            <person name="Pippel M."/>
            <person name="Attardo G.M."/>
            <person name="Benoit J.B."/>
            <person name="Bornberg-Bauer E."/>
            <person name="Tobe S.S."/>
        </authorList>
    </citation>
    <scope>NUCLEOTIDE SEQUENCE</scope>
    <source>
        <strain evidence="1">Stay&amp;Tobe</strain>
    </source>
</reference>
<feature type="non-terminal residue" evidence="1">
    <location>
        <position position="167"/>
    </location>
</feature>
<dbReference type="Proteomes" id="UP001233999">
    <property type="component" value="Unassembled WGS sequence"/>
</dbReference>
<proteinExistence type="predicted"/>
<name>A0AAD8A6N8_DIPPU</name>
<dbReference type="AlphaFoldDB" id="A0AAD8A6N8"/>
<dbReference type="EMBL" id="JASPKZ010003439">
    <property type="protein sequence ID" value="KAJ9593452.1"/>
    <property type="molecule type" value="Genomic_DNA"/>
</dbReference>
<keyword evidence="2" id="KW-1185">Reference proteome</keyword>
<organism evidence="1 2">
    <name type="scientific">Diploptera punctata</name>
    <name type="common">Pacific beetle cockroach</name>
    <dbReference type="NCBI Taxonomy" id="6984"/>
    <lineage>
        <taxon>Eukaryota</taxon>
        <taxon>Metazoa</taxon>
        <taxon>Ecdysozoa</taxon>
        <taxon>Arthropoda</taxon>
        <taxon>Hexapoda</taxon>
        <taxon>Insecta</taxon>
        <taxon>Pterygota</taxon>
        <taxon>Neoptera</taxon>
        <taxon>Polyneoptera</taxon>
        <taxon>Dictyoptera</taxon>
        <taxon>Blattodea</taxon>
        <taxon>Blaberoidea</taxon>
        <taxon>Blaberidae</taxon>
        <taxon>Diplopterinae</taxon>
        <taxon>Diploptera</taxon>
    </lineage>
</organism>
<feature type="non-terminal residue" evidence="1">
    <location>
        <position position="1"/>
    </location>
</feature>
<gene>
    <name evidence="1" type="ORF">L9F63_015004</name>
</gene>